<dbReference type="SUPFAM" id="SSF48350">
    <property type="entry name" value="GTPase activation domain, GAP"/>
    <property type="match status" value="1"/>
</dbReference>
<evidence type="ECO:0000256" key="1">
    <source>
        <dbReference type="ARBA" id="ARBA00022468"/>
    </source>
</evidence>
<dbReference type="Gene3D" id="2.30.29.30">
    <property type="entry name" value="Pleckstrin-homology domain (PH domain)/Phosphotyrosine-binding domain (PTB)"/>
    <property type="match status" value="1"/>
</dbReference>
<dbReference type="InterPro" id="IPR008936">
    <property type="entry name" value="Rho_GTPase_activation_prot"/>
</dbReference>
<dbReference type="Proteomes" id="UP000284702">
    <property type="component" value="Unassembled WGS sequence"/>
</dbReference>
<sequence>EVTVYSFKAALYSLDESSQEWLLSDTNDDPVAQYYVFMDNADVPKFRMVGWVEDSGDVVLNNALTKHCIWLPVNEYFVQFTTPDDITVGLSFADLEQAQEASTIVLRILQNLVNVATSESNNAPREYSEGGEVDALSKTTSELKEVIHMIQLVHTDDVDTLLSSEALDRVDDRFKHRSAPSFLSDDDRRSLRLQYAAAQLHQSLVPPSRRSSSSAPPPPPAAVAMKDVDFRRGSAPLGCLMPPSLRRCSSSINSSLSSSSRCSSRRQSLANFDEVERATMAAVDSNLQDEEGGERTSATSDHTSVISRPYEAKQEMHVTFNAVLARYEGLPLAWVGLNKQFGLPMEAMPKRVVDGYDSKIPAVLQMMKEYLVLHGGLETEGIFRLAPDKEQCSRVKDAINNGSFGGCNDVHIVANLIKVWFRDLPTSLFNVIPDKIMYKTCTLKSDNPMVALTMSQKVAEFTTVLLNARLALHHGYVK</sequence>
<dbReference type="EMBL" id="MZMZ02002000">
    <property type="protein sequence ID" value="RQM27644.1"/>
    <property type="molecule type" value="Genomic_DNA"/>
</dbReference>
<dbReference type="PROSITE" id="PS50238">
    <property type="entry name" value="RHOGAP"/>
    <property type="match status" value="1"/>
</dbReference>
<dbReference type="AlphaFoldDB" id="A0A3R7X511"/>
<keyword evidence="6" id="KW-1185">Reference proteome</keyword>
<dbReference type="InterPro" id="IPR000198">
    <property type="entry name" value="RhoGAP_dom"/>
</dbReference>
<evidence type="ECO:0000259" key="3">
    <source>
        <dbReference type="PROSITE" id="PS50229"/>
    </source>
</evidence>
<dbReference type="PROSITE" id="PS50229">
    <property type="entry name" value="WH1"/>
    <property type="match status" value="1"/>
</dbReference>
<protein>
    <recommendedName>
        <fullName evidence="7">Rho-GAP domain-containing protein</fullName>
    </recommendedName>
</protein>
<organism evidence="5 6">
    <name type="scientific">Aphanomyces astaci</name>
    <name type="common">Crayfish plague agent</name>
    <dbReference type="NCBI Taxonomy" id="112090"/>
    <lineage>
        <taxon>Eukaryota</taxon>
        <taxon>Sar</taxon>
        <taxon>Stramenopiles</taxon>
        <taxon>Oomycota</taxon>
        <taxon>Saprolegniomycetes</taxon>
        <taxon>Saprolegniales</taxon>
        <taxon>Verrucalvaceae</taxon>
        <taxon>Aphanomyces</taxon>
    </lineage>
</organism>
<evidence type="ECO:0000313" key="6">
    <source>
        <dbReference type="Proteomes" id="UP000284702"/>
    </source>
</evidence>
<evidence type="ECO:0000259" key="4">
    <source>
        <dbReference type="PROSITE" id="PS50238"/>
    </source>
</evidence>
<dbReference type="PANTHER" id="PTHR23177:SF35">
    <property type="entry name" value="RHO GTPASE-ACTIVATING PROTEIN GACA"/>
    <property type="match status" value="1"/>
</dbReference>
<keyword evidence="1" id="KW-0343">GTPase activation</keyword>
<dbReference type="InterPro" id="IPR036936">
    <property type="entry name" value="CRIB_dom_sf"/>
</dbReference>
<dbReference type="Pfam" id="PF00620">
    <property type="entry name" value="RhoGAP"/>
    <property type="match status" value="1"/>
</dbReference>
<dbReference type="InterPro" id="IPR011993">
    <property type="entry name" value="PH-like_dom_sf"/>
</dbReference>
<feature type="region of interest" description="Disordered" evidence="2">
    <location>
        <begin position="202"/>
        <end position="224"/>
    </location>
</feature>
<feature type="domain" description="Rho-GAP" evidence="4">
    <location>
        <begin position="343"/>
        <end position="478"/>
    </location>
</feature>
<dbReference type="VEuPathDB" id="FungiDB:H257_00464"/>
<dbReference type="CDD" id="cd00159">
    <property type="entry name" value="RhoGAP"/>
    <property type="match status" value="1"/>
</dbReference>
<proteinExistence type="predicted"/>
<accession>A0A3R7X511</accession>
<evidence type="ECO:0008006" key="7">
    <source>
        <dbReference type="Google" id="ProtNLM"/>
    </source>
</evidence>
<comment type="caution">
    <text evidence="5">The sequence shown here is derived from an EMBL/GenBank/DDBJ whole genome shotgun (WGS) entry which is preliminary data.</text>
</comment>
<dbReference type="GO" id="GO:0005096">
    <property type="term" value="F:GTPase activator activity"/>
    <property type="evidence" value="ECO:0007669"/>
    <property type="project" value="UniProtKB-KW"/>
</dbReference>
<feature type="domain" description="WH1" evidence="3">
    <location>
        <begin position="1"/>
        <end position="112"/>
    </location>
</feature>
<feature type="region of interest" description="Disordered" evidence="2">
    <location>
        <begin position="284"/>
        <end position="306"/>
    </location>
</feature>
<reference evidence="5" key="1">
    <citation type="submission" date="2018-07" db="EMBL/GenBank/DDBJ databases">
        <title>Annotation of Aphanomyces astaci genome assembly.</title>
        <authorList>
            <person name="Studholme D.J."/>
        </authorList>
    </citation>
    <scope>NUCLEOTIDE SEQUENCE [LARGE SCALE GENOMIC DNA]</scope>
    <source>
        <strain evidence="5">Pc</strain>
    </source>
</reference>
<dbReference type="InterPro" id="IPR000697">
    <property type="entry name" value="WH1/EVH1_dom"/>
</dbReference>
<dbReference type="Pfam" id="PF00568">
    <property type="entry name" value="WH1"/>
    <property type="match status" value="1"/>
</dbReference>
<dbReference type="PANTHER" id="PTHR23177">
    <property type="entry name" value="MKIAA1688 PROTEIN"/>
    <property type="match status" value="1"/>
</dbReference>
<gene>
    <name evidence="5" type="ORF">B5M09_010779</name>
</gene>
<dbReference type="SUPFAM" id="SSF50729">
    <property type="entry name" value="PH domain-like"/>
    <property type="match status" value="1"/>
</dbReference>
<dbReference type="Gene3D" id="3.90.810.10">
    <property type="entry name" value="CRIB domain"/>
    <property type="match status" value="1"/>
</dbReference>
<feature type="compositionally biased region" description="Polar residues" evidence="2">
    <location>
        <begin position="296"/>
        <end position="306"/>
    </location>
</feature>
<feature type="compositionally biased region" description="Low complexity" evidence="2">
    <location>
        <begin position="205"/>
        <end position="214"/>
    </location>
</feature>
<dbReference type="GO" id="GO:0007165">
    <property type="term" value="P:signal transduction"/>
    <property type="evidence" value="ECO:0007669"/>
    <property type="project" value="InterPro"/>
</dbReference>
<dbReference type="Gene3D" id="1.10.555.10">
    <property type="entry name" value="Rho GTPase activation protein"/>
    <property type="match status" value="1"/>
</dbReference>
<evidence type="ECO:0000313" key="5">
    <source>
        <dbReference type="EMBL" id="RQM27644.1"/>
    </source>
</evidence>
<name>A0A3R7X511_APHAT</name>
<feature type="non-terminal residue" evidence="5">
    <location>
        <position position="1"/>
    </location>
</feature>
<dbReference type="InterPro" id="IPR044785">
    <property type="entry name" value="RopGAP1-5"/>
</dbReference>
<evidence type="ECO:0000256" key="2">
    <source>
        <dbReference type="SAM" id="MobiDB-lite"/>
    </source>
</evidence>